<evidence type="ECO:0000256" key="5">
    <source>
        <dbReference type="ARBA" id="ARBA00022679"/>
    </source>
</evidence>
<dbReference type="EMBL" id="JAODUP010000284">
    <property type="protein sequence ID" value="KAK2153832.1"/>
    <property type="molecule type" value="Genomic_DNA"/>
</dbReference>
<dbReference type="InterPro" id="IPR055270">
    <property type="entry name" value="Glyco_tran_10_C"/>
</dbReference>
<dbReference type="InterPro" id="IPR038577">
    <property type="entry name" value="GT10-like_C_sf"/>
</dbReference>
<dbReference type="SUPFAM" id="SSF53756">
    <property type="entry name" value="UDP-Glycosyltransferase/glycogen phosphorylase"/>
    <property type="match status" value="1"/>
</dbReference>
<evidence type="ECO:0000256" key="8">
    <source>
        <dbReference type="ARBA" id="ARBA00022989"/>
    </source>
</evidence>
<evidence type="ECO:0000256" key="4">
    <source>
        <dbReference type="ARBA" id="ARBA00022676"/>
    </source>
</evidence>
<evidence type="ECO:0000256" key="10">
    <source>
        <dbReference type="ARBA" id="ARBA00023136"/>
    </source>
</evidence>
<evidence type="ECO:0000256" key="2">
    <source>
        <dbReference type="ARBA" id="ARBA00004922"/>
    </source>
</evidence>
<keyword evidence="4 12" id="KW-0328">Glycosyltransferase</keyword>
<dbReference type="AlphaFoldDB" id="A0AAD9N1M4"/>
<comment type="caution">
    <text evidence="15">The sequence shown here is derived from an EMBL/GenBank/DDBJ whole genome shotgun (WGS) entry which is preliminary data.</text>
</comment>
<keyword evidence="7" id="KW-0735">Signal-anchor</keyword>
<keyword evidence="10 12" id="KW-0472">Membrane</keyword>
<name>A0AAD9N1M4_9ANNE</name>
<comment type="subcellular location">
    <subcellularLocation>
        <location evidence="1">Golgi apparatus membrane</location>
        <topology evidence="1">Single-pass type II membrane protein</topology>
    </subcellularLocation>
    <subcellularLocation>
        <location evidence="12">Golgi apparatus</location>
        <location evidence="12">Golgi stack membrane</location>
        <topology evidence="12">Single-pass type II membrane protein</topology>
    </subcellularLocation>
</comment>
<evidence type="ECO:0000256" key="12">
    <source>
        <dbReference type="RuleBase" id="RU003832"/>
    </source>
</evidence>
<feature type="domain" description="Fucosyltransferase C-terminal" evidence="13">
    <location>
        <begin position="194"/>
        <end position="357"/>
    </location>
</feature>
<dbReference type="Gene3D" id="3.40.50.11660">
    <property type="entry name" value="Glycosyl transferase family 10, C-terminal domain"/>
    <property type="match status" value="1"/>
</dbReference>
<keyword evidence="6 12" id="KW-0812">Transmembrane</keyword>
<reference evidence="15" key="1">
    <citation type="journal article" date="2023" name="Mol. Biol. Evol.">
        <title>Third-Generation Sequencing Reveals the Adaptive Role of the Epigenome in Three Deep-Sea Polychaetes.</title>
        <authorList>
            <person name="Perez M."/>
            <person name="Aroh O."/>
            <person name="Sun Y."/>
            <person name="Lan Y."/>
            <person name="Juniper S.K."/>
            <person name="Young C.R."/>
            <person name="Angers B."/>
            <person name="Qian P.Y."/>
        </authorList>
    </citation>
    <scope>NUCLEOTIDE SEQUENCE</scope>
    <source>
        <strain evidence="15">P08H-3</strain>
    </source>
</reference>
<dbReference type="GO" id="GO:0032580">
    <property type="term" value="C:Golgi cisterna membrane"/>
    <property type="evidence" value="ECO:0007669"/>
    <property type="project" value="UniProtKB-SubCell"/>
</dbReference>
<organism evidence="15 16">
    <name type="scientific">Paralvinella palmiformis</name>
    <dbReference type="NCBI Taxonomy" id="53620"/>
    <lineage>
        <taxon>Eukaryota</taxon>
        <taxon>Metazoa</taxon>
        <taxon>Spiralia</taxon>
        <taxon>Lophotrochozoa</taxon>
        <taxon>Annelida</taxon>
        <taxon>Polychaeta</taxon>
        <taxon>Sedentaria</taxon>
        <taxon>Canalipalpata</taxon>
        <taxon>Terebellida</taxon>
        <taxon>Terebelliformia</taxon>
        <taxon>Alvinellidae</taxon>
        <taxon>Paralvinella</taxon>
    </lineage>
</organism>
<dbReference type="Pfam" id="PF17039">
    <property type="entry name" value="Glyco_tran_10_N"/>
    <property type="match status" value="1"/>
</dbReference>
<sequence length="392" mass="46085">MTARCSTYSAMATVGFLICSLVSITLSLLYFTELRWLPDVSRCRHYVSSEFQNGDAEPTVNNTKMIMFWTRAANTRNWLSFPENETTRFLASLTKCSRDCILTSDHSKFRQADMLLFYRSEKPDWPKRRYANQFYAHYTLEAPNWLHGSQYLHQYDGGINITINFRRDADFYFPYNLVLPVTSNAVYQPRIAHRNKTKMVVWPVSHCITESRREYYAHELSKYIDVEIYGACGRHKCSKAKHRPCVMQWEAEFMFYLSFENSICEDYITEKTFVPLQYEIIPVVLGGGNYSRDTPPHSVINARDFKSPNELANYLILLAADEQRYRSYFQWKTHYQIVGGIMLFLCRLCEALHENKLPLHSARTHYAEYWLGVHGEKCDNGLVPRMRKRGKW</sequence>
<accession>A0AAD9N1M4</accession>
<dbReference type="GO" id="GO:0000139">
    <property type="term" value="C:Golgi membrane"/>
    <property type="evidence" value="ECO:0007669"/>
    <property type="project" value="UniProtKB-SubCell"/>
</dbReference>
<comment type="pathway">
    <text evidence="2">Protein modification; protein glycosylation.</text>
</comment>
<comment type="similarity">
    <text evidence="3 12">Belongs to the glycosyltransferase 10 family.</text>
</comment>
<keyword evidence="9 12" id="KW-0333">Golgi apparatus</keyword>
<evidence type="ECO:0000259" key="14">
    <source>
        <dbReference type="Pfam" id="PF17039"/>
    </source>
</evidence>
<dbReference type="GO" id="GO:0008417">
    <property type="term" value="F:fucosyltransferase activity"/>
    <property type="evidence" value="ECO:0007669"/>
    <property type="project" value="InterPro"/>
</dbReference>
<evidence type="ECO:0000259" key="13">
    <source>
        <dbReference type="Pfam" id="PF00852"/>
    </source>
</evidence>
<evidence type="ECO:0000256" key="3">
    <source>
        <dbReference type="ARBA" id="ARBA00008919"/>
    </source>
</evidence>
<dbReference type="FunFam" id="3.40.50.11660:FF:000006">
    <property type="entry name" value="Alpha-(1,3)-fucosyltransferase C"/>
    <property type="match status" value="1"/>
</dbReference>
<evidence type="ECO:0000313" key="15">
    <source>
        <dbReference type="EMBL" id="KAK2153832.1"/>
    </source>
</evidence>
<evidence type="ECO:0000256" key="1">
    <source>
        <dbReference type="ARBA" id="ARBA00004323"/>
    </source>
</evidence>
<dbReference type="Proteomes" id="UP001208570">
    <property type="component" value="Unassembled WGS sequence"/>
</dbReference>
<dbReference type="EC" id="2.4.1.-" evidence="12"/>
<gene>
    <name evidence="15" type="ORF">LSH36_284g03006</name>
</gene>
<evidence type="ECO:0000256" key="6">
    <source>
        <dbReference type="ARBA" id="ARBA00022692"/>
    </source>
</evidence>
<dbReference type="InterPro" id="IPR031481">
    <property type="entry name" value="Glyco_tran_10_N"/>
</dbReference>
<keyword evidence="8 12" id="KW-1133">Transmembrane helix</keyword>
<dbReference type="PANTHER" id="PTHR48438">
    <property type="entry name" value="ALPHA-(1,3)-FUCOSYLTRANSFERASE C-RELATED"/>
    <property type="match status" value="1"/>
</dbReference>
<keyword evidence="5 12" id="KW-0808">Transferase</keyword>
<evidence type="ECO:0000313" key="16">
    <source>
        <dbReference type="Proteomes" id="UP001208570"/>
    </source>
</evidence>
<feature type="transmembrane region" description="Helical" evidence="12">
    <location>
        <begin position="12"/>
        <end position="31"/>
    </location>
</feature>
<feature type="domain" description="Fucosyltransferase N-terminal" evidence="14">
    <location>
        <begin position="62"/>
        <end position="176"/>
    </location>
</feature>
<evidence type="ECO:0000256" key="11">
    <source>
        <dbReference type="ARBA" id="ARBA00023180"/>
    </source>
</evidence>
<dbReference type="PANTHER" id="PTHR48438:SF1">
    <property type="entry name" value="ALPHA-(1,3)-FUCOSYLTRANSFERASE C-RELATED"/>
    <property type="match status" value="1"/>
</dbReference>
<dbReference type="Pfam" id="PF00852">
    <property type="entry name" value="Glyco_transf_10"/>
    <property type="match status" value="1"/>
</dbReference>
<keyword evidence="11" id="KW-0325">Glycoprotein</keyword>
<evidence type="ECO:0000256" key="7">
    <source>
        <dbReference type="ARBA" id="ARBA00022968"/>
    </source>
</evidence>
<keyword evidence="16" id="KW-1185">Reference proteome</keyword>
<proteinExistence type="inferred from homology"/>
<evidence type="ECO:0000256" key="9">
    <source>
        <dbReference type="ARBA" id="ARBA00023034"/>
    </source>
</evidence>
<protein>
    <recommendedName>
        <fullName evidence="12">Fucosyltransferase</fullName>
        <ecNumber evidence="12">2.4.1.-</ecNumber>
    </recommendedName>
</protein>
<dbReference type="InterPro" id="IPR001503">
    <property type="entry name" value="Glyco_trans_10"/>
</dbReference>